<dbReference type="Proteomes" id="UP001595897">
    <property type="component" value="Unassembled WGS sequence"/>
</dbReference>
<dbReference type="EMBL" id="JBHSGU010000029">
    <property type="protein sequence ID" value="MFC4701919.1"/>
    <property type="molecule type" value="Genomic_DNA"/>
</dbReference>
<keyword evidence="4" id="KW-0597">Phosphoprotein</keyword>
<keyword evidence="10" id="KW-0732">Signal</keyword>
<evidence type="ECO:0000256" key="8">
    <source>
        <dbReference type="ARBA" id="ARBA00022842"/>
    </source>
</evidence>
<evidence type="ECO:0000256" key="3">
    <source>
        <dbReference type="ARBA" id="ARBA00005984"/>
    </source>
</evidence>
<keyword evidence="7" id="KW-0862">Zinc</keyword>
<dbReference type="PANTHER" id="PTHR11596">
    <property type="entry name" value="ALKALINE PHOSPHATASE"/>
    <property type="match status" value="1"/>
</dbReference>
<evidence type="ECO:0000256" key="5">
    <source>
        <dbReference type="ARBA" id="ARBA00022723"/>
    </source>
</evidence>
<keyword evidence="8" id="KW-0460">Magnesium</keyword>
<gene>
    <name evidence="11" type="ORF">ACFO4O_17370</name>
</gene>
<keyword evidence="6" id="KW-0378">Hydrolase</keyword>
<proteinExistence type="inferred from homology"/>
<evidence type="ECO:0000256" key="6">
    <source>
        <dbReference type="ARBA" id="ARBA00022801"/>
    </source>
</evidence>
<feature type="chain" id="PRO_5046989294" evidence="10">
    <location>
        <begin position="31"/>
        <end position="470"/>
    </location>
</feature>
<dbReference type="Gene3D" id="1.10.60.40">
    <property type="match status" value="1"/>
</dbReference>
<evidence type="ECO:0000313" key="12">
    <source>
        <dbReference type="Proteomes" id="UP001595897"/>
    </source>
</evidence>
<feature type="signal peptide" evidence="10">
    <location>
        <begin position="1"/>
        <end position="30"/>
    </location>
</feature>
<dbReference type="PROSITE" id="PS00123">
    <property type="entry name" value="ALKALINE_PHOSPHATASE"/>
    <property type="match status" value="1"/>
</dbReference>
<name>A0ABV9M0L3_9ALTE</name>
<comment type="cofactor">
    <cofactor evidence="1">
        <name>Mg(2+)</name>
        <dbReference type="ChEBI" id="CHEBI:18420"/>
    </cofactor>
</comment>
<evidence type="ECO:0000256" key="4">
    <source>
        <dbReference type="ARBA" id="ARBA00022553"/>
    </source>
</evidence>
<dbReference type="PRINTS" id="PR00113">
    <property type="entry name" value="ALKPHPHTASE"/>
</dbReference>
<keyword evidence="5" id="KW-0479">Metal-binding</keyword>
<dbReference type="SUPFAM" id="SSF53649">
    <property type="entry name" value="Alkaline phosphatase-like"/>
    <property type="match status" value="1"/>
</dbReference>
<dbReference type="PANTHER" id="PTHR11596:SF5">
    <property type="entry name" value="ALKALINE PHOSPHATASE"/>
    <property type="match status" value="1"/>
</dbReference>
<dbReference type="Pfam" id="PF00245">
    <property type="entry name" value="Alk_phosphatase"/>
    <property type="match status" value="1"/>
</dbReference>
<dbReference type="Gene3D" id="3.40.720.10">
    <property type="entry name" value="Alkaline Phosphatase, subunit A"/>
    <property type="match status" value="1"/>
</dbReference>
<dbReference type="CDD" id="cd16012">
    <property type="entry name" value="ALP"/>
    <property type="match status" value="1"/>
</dbReference>
<evidence type="ECO:0000256" key="7">
    <source>
        <dbReference type="ARBA" id="ARBA00022833"/>
    </source>
</evidence>
<keyword evidence="12" id="KW-1185">Reference proteome</keyword>
<dbReference type="SMART" id="SM00098">
    <property type="entry name" value="alkPPc"/>
    <property type="match status" value="1"/>
</dbReference>
<reference evidence="12" key="1">
    <citation type="journal article" date="2019" name="Int. J. Syst. Evol. Microbiol.">
        <title>The Global Catalogue of Microorganisms (GCM) 10K type strain sequencing project: providing services to taxonomists for standard genome sequencing and annotation.</title>
        <authorList>
            <consortium name="The Broad Institute Genomics Platform"/>
            <consortium name="The Broad Institute Genome Sequencing Center for Infectious Disease"/>
            <person name="Wu L."/>
            <person name="Ma J."/>
        </authorList>
    </citation>
    <scope>NUCLEOTIDE SEQUENCE [LARGE SCALE GENOMIC DNA]</scope>
    <source>
        <strain evidence="12">KACC 12507</strain>
    </source>
</reference>
<dbReference type="InterPro" id="IPR017850">
    <property type="entry name" value="Alkaline_phosphatase_core_sf"/>
</dbReference>
<dbReference type="InterPro" id="IPR018299">
    <property type="entry name" value="Alkaline_phosphatase_AS"/>
</dbReference>
<organism evidence="11 12">
    <name type="scientific">Glaciecola siphonariae</name>
    <dbReference type="NCBI Taxonomy" id="521012"/>
    <lineage>
        <taxon>Bacteria</taxon>
        <taxon>Pseudomonadati</taxon>
        <taxon>Pseudomonadota</taxon>
        <taxon>Gammaproteobacteria</taxon>
        <taxon>Alteromonadales</taxon>
        <taxon>Alteromonadaceae</taxon>
        <taxon>Glaciecola</taxon>
    </lineage>
</organism>
<evidence type="ECO:0000256" key="10">
    <source>
        <dbReference type="SAM" id="SignalP"/>
    </source>
</evidence>
<sequence length="470" mass="50773">MKKHNNISASFLRFSAVAASLLCLATATSASDNTPKQDAPKNIIMVIADGMGPAYVSAYRYYNDDPNTEAVETTVFDDMLIGTARTYPHGDSGYVTDSAASATALAAGVKTYNGAIGMDVNKQPQETVLHRARKQGMKTGLAVTSTIVHATPASYMVANEQRRNYAQIADSFFDDRIDGKFLADVMLGAGTDHFIREDRDVVSEFVANGYQYITAYDELASVATDKPLLGLFAPQSLPWSLDDSDPLRLNTLTKAALEQLDNKDGFFLLVEASQVDWAGHGNEIASAMAEMTDLVATMNTIKAFTATNPDTLVILTADHSTGGLTVAGEDGYRWDPKWLKGVKASVPEIAKGVLSRSLMESSSNSSKQNNEPAAFVAEMFGFELTETEVASVQSISSDMKPRDAENVLKRILDERTNTGWTTIGHTAVDVNVFGYGPGIERFSGNIDNVDIAHGIFELLDVRQSPANSTQ</sequence>
<dbReference type="InterPro" id="IPR001952">
    <property type="entry name" value="Alkaline_phosphatase"/>
</dbReference>
<protein>
    <submittedName>
        <fullName evidence="11">Alkaline phosphatase</fullName>
    </submittedName>
</protein>
<evidence type="ECO:0000256" key="1">
    <source>
        <dbReference type="ARBA" id="ARBA00001946"/>
    </source>
</evidence>
<accession>A0ABV9M0L3</accession>
<evidence type="ECO:0000313" key="11">
    <source>
        <dbReference type="EMBL" id="MFC4701919.1"/>
    </source>
</evidence>
<comment type="cofactor">
    <cofactor evidence="2">
        <name>Zn(2+)</name>
        <dbReference type="ChEBI" id="CHEBI:29105"/>
    </cofactor>
</comment>
<dbReference type="RefSeq" id="WP_382410845.1">
    <property type="nucleotide sequence ID" value="NZ_JBHSGU010000029.1"/>
</dbReference>
<evidence type="ECO:0000256" key="9">
    <source>
        <dbReference type="RuleBase" id="RU003946"/>
    </source>
</evidence>
<evidence type="ECO:0000256" key="2">
    <source>
        <dbReference type="ARBA" id="ARBA00001947"/>
    </source>
</evidence>
<comment type="similarity">
    <text evidence="3 9">Belongs to the alkaline phosphatase family.</text>
</comment>
<comment type="caution">
    <text evidence="11">The sequence shown here is derived from an EMBL/GenBank/DDBJ whole genome shotgun (WGS) entry which is preliminary data.</text>
</comment>